<evidence type="ECO:0000259" key="3">
    <source>
        <dbReference type="Pfam" id="PF07000"/>
    </source>
</evidence>
<dbReference type="Pfam" id="PF07000">
    <property type="entry name" value="DUF1308"/>
    <property type="match status" value="2"/>
</dbReference>
<dbReference type="EMBL" id="MCFL01000022">
    <property type="protein sequence ID" value="ORZ35471.1"/>
    <property type="molecule type" value="Genomic_DNA"/>
</dbReference>
<keyword evidence="6" id="KW-1185">Reference proteome</keyword>
<feature type="domain" description="DUF1308" evidence="3">
    <location>
        <begin position="508"/>
        <end position="565"/>
    </location>
</feature>
<accession>A0A1Y2HNT5</accession>
<evidence type="ECO:0000256" key="2">
    <source>
        <dbReference type="SAM" id="MobiDB-lite"/>
    </source>
</evidence>
<dbReference type="Pfam" id="PF18474">
    <property type="entry name" value="DUF5614"/>
    <property type="match status" value="1"/>
</dbReference>
<organism evidence="5 6">
    <name type="scientific">Catenaria anguillulae PL171</name>
    <dbReference type="NCBI Taxonomy" id="765915"/>
    <lineage>
        <taxon>Eukaryota</taxon>
        <taxon>Fungi</taxon>
        <taxon>Fungi incertae sedis</taxon>
        <taxon>Blastocladiomycota</taxon>
        <taxon>Blastocladiomycetes</taxon>
        <taxon>Blastocladiales</taxon>
        <taxon>Catenariaceae</taxon>
        <taxon>Catenaria</taxon>
    </lineage>
</organism>
<comment type="similarity">
    <text evidence="1">Belongs to the UPF0415 family.</text>
</comment>
<dbReference type="PANTHER" id="PTHR13379">
    <property type="entry name" value="UNCHARACTERIZED DUF1308"/>
    <property type="match status" value="1"/>
</dbReference>
<feature type="domain" description="DUF1308" evidence="3">
    <location>
        <begin position="301"/>
        <end position="395"/>
    </location>
</feature>
<gene>
    <name evidence="5" type="ORF">BCR44DRAFT_1485336</name>
</gene>
<dbReference type="InterPro" id="IPR010733">
    <property type="entry name" value="DUF1308"/>
</dbReference>
<evidence type="ECO:0008006" key="7">
    <source>
        <dbReference type="Google" id="ProtNLM"/>
    </source>
</evidence>
<feature type="region of interest" description="Disordered" evidence="2">
    <location>
        <begin position="1"/>
        <end position="22"/>
    </location>
</feature>
<evidence type="ECO:0000259" key="4">
    <source>
        <dbReference type="Pfam" id="PF18474"/>
    </source>
</evidence>
<reference evidence="5 6" key="1">
    <citation type="submission" date="2016-07" db="EMBL/GenBank/DDBJ databases">
        <title>Pervasive Adenine N6-methylation of Active Genes in Fungi.</title>
        <authorList>
            <consortium name="DOE Joint Genome Institute"/>
            <person name="Mondo S.J."/>
            <person name="Dannebaum R.O."/>
            <person name="Kuo R.C."/>
            <person name="Labutti K."/>
            <person name="Haridas S."/>
            <person name="Kuo A."/>
            <person name="Salamov A."/>
            <person name="Ahrendt S.R."/>
            <person name="Lipzen A."/>
            <person name="Sullivan W."/>
            <person name="Andreopoulos W.B."/>
            <person name="Clum A."/>
            <person name="Lindquist E."/>
            <person name="Daum C."/>
            <person name="Ramamoorthy G.K."/>
            <person name="Gryganskyi A."/>
            <person name="Culley D."/>
            <person name="Magnuson J.K."/>
            <person name="James T.Y."/>
            <person name="O'Malley M.A."/>
            <person name="Stajich J.E."/>
            <person name="Spatafora J.W."/>
            <person name="Visel A."/>
            <person name="Grigoriev I.V."/>
        </authorList>
    </citation>
    <scope>NUCLEOTIDE SEQUENCE [LARGE SCALE GENOMIC DNA]</scope>
    <source>
        <strain evidence="5 6">PL171</strain>
    </source>
</reference>
<name>A0A1Y2HNT5_9FUNG</name>
<dbReference type="OrthoDB" id="441890at2759"/>
<evidence type="ECO:0000313" key="6">
    <source>
        <dbReference type="Proteomes" id="UP000193411"/>
    </source>
</evidence>
<dbReference type="InterPro" id="IPR041076">
    <property type="entry name" value="DUF5614"/>
</dbReference>
<sequence>MPSSLGSGSLPSGRSSRESSPARFERVKLLRNRCLAMLDQLDNWEPANTVENSGSSWTLVNGSNCVWPGNLSEKTPIEGLLKLKASIEAELRFLDTLYNSPDLIKDSHVNSTNVPNLEVVLASLATANNPTAVFKPFQFSEPCPTCHNGRYKRYLCVCPPNLRQGLDKSVKVDLVVDHGCTWIKVRASNARAVEYEFLEDPNYVSDDDDPSRIFAIQKRRATTVAANPVHGKVPRVIFRFTAIDELDARVADLLTQAGIEAEVVPAADLLQAARTRDFVHDASSRNACSSLSQLPPLSPTLNLDGSTLIALVSDLSHSHTMAQYASTLPSFATQLDAETATPLLAPLISLLSGHRLVVTERALAHFVNILRTVAGPKERLRAMFLLPDLATPGDIAHGHDGVSMPVDVRAETEAKAAGLAWRTHRNLSLVPTWLHSLLGALLTDLEPIDPHPDLVSDMFAELQAVTQGNDKYALEAAKRAHMSGRERARQATSGENKARIVYVNGRKPGKVKWMHASVFGTSHACGFTTVTANLAIVRSVQELGVPISVWVHQPRSLTEQKSMMAARVQWKACRMQMQTWYP</sequence>
<feature type="compositionally biased region" description="Low complexity" evidence="2">
    <location>
        <begin position="1"/>
        <end position="21"/>
    </location>
</feature>
<dbReference type="Proteomes" id="UP000193411">
    <property type="component" value="Unassembled WGS sequence"/>
</dbReference>
<dbReference type="AlphaFoldDB" id="A0A1Y2HNT5"/>
<comment type="caution">
    <text evidence="5">The sequence shown here is derived from an EMBL/GenBank/DDBJ whole genome shotgun (WGS) entry which is preliminary data.</text>
</comment>
<dbReference type="PANTHER" id="PTHR13379:SF0">
    <property type="entry name" value="UPF0415 PROTEIN C7ORF25"/>
    <property type="match status" value="1"/>
</dbReference>
<proteinExistence type="inferred from homology"/>
<evidence type="ECO:0000256" key="1">
    <source>
        <dbReference type="ARBA" id="ARBA00006588"/>
    </source>
</evidence>
<feature type="domain" description="DUF5614" evidence="4">
    <location>
        <begin position="72"/>
        <end position="142"/>
    </location>
</feature>
<evidence type="ECO:0000313" key="5">
    <source>
        <dbReference type="EMBL" id="ORZ35471.1"/>
    </source>
</evidence>
<protein>
    <recommendedName>
        <fullName evidence="7">DUF1308 domain-containing protein</fullName>
    </recommendedName>
</protein>
<dbReference type="STRING" id="765915.A0A1Y2HNT5"/>